<organism evidence="6">
    <name type="scientific">bioreactor metagenome</name>
    <dbReference type="NCBI Taxonomy" id="1076179"/>
    <lineage>
        <taxon>unclassified sequences</taxon>
        <taxon>metagenomes</taxon>
        <taxon>ecological metagenomes</taxon>
    </lineage>
</organism>
<dbReference type="Pfam" id="PF09079">
    <property type="entry name" value="WHD_Cdc6"/>
    <property type="match status" value="1"/>
</dbReference>
<evidence type="ECO:0000256" key="2">
    <source>
        <dbReference type="ARBA" id="ARBA00022705"/>
    </source>
</evidence>
<dbReference type="InterPro" id="IPR036388">
    <property type="entry name" value="WH-like_DNA-bd_sf"/>
</dbReference>
<dbReference type="CDD" id="cd08768">
    <property type="entry name" value="Cdc6_C"/>
    <property type="match status" value="1"/>
</dbReference>
<gene>
    <name evidence="6" type="ORF">SDC9_143490</name>
</gene>
<dbReference type="SMART" id="SM01074">
    <property type="entry name" value="Cdc6_C"/>
    <property type="match status" value="1"/>
</dbReference>
<dbReference type="InterPro" id="IPR027417">
    <property type="entry name" value="P-loop_NTPase"/>
</dbReference>
<keyword evidence="2" id="KW-0235">DNA replication</keyword>
<dbReference type="FunFam" id="1.10.8.60:FF:000073">
    <property type="entry name" value="ORC1-type DNA replication protein"/>
    <property type="match status" value="1"/>
</dbReference>
<accession>A0A645E3I6</accession>
<dbReference type="GO" id="GO:0006260">
    <property type="term" value="P:DNA replication"/>
    <property type="evidence" value="ECO:0007669"/>
    <property type="project" value="UniProtKB-KW"/>
</dbReference>
<name>A0A645E3I6_9ZZZZ</name>
<dbReference type="Pfam" id="PF22703">
    <property type="entry name" value="Cdc6_lid"/>
    <property type="match status" value="1"/>
</dbReference>
<evidence type="ECO:0000259" key="5">
    <source>
        <dbReference type="SMART" id="SM01074"/>
    </source>
</evidence>
<dbReference type="SUPFAM" id="SSF46785">
    <property type="entry name" value="Winged helix' DNA-binding domain"/>
    <property type="match status" value="1"/>
</dbReference>
<dbReference type="Gene3D" id="1.10.10.10">
    <property type="entry name" value="Winged helix-like DNA-binding domain superfamily/Winged helix DNA-binding domain"/>
    <property type="match status" value="1"/>
</dbReference>
<dbReference type="InterPro" id="IPR014277">
    <property type="entry name" value="Orc1/Cdc6_arc"/>
</dbReference>
<evidence type="ECO:0000313" key="6">
    <source>
        <dbReference type="EMBL" id="MPM96330.1"/>
    </source>
</evidence>
<feature type="domain" description="Cdc6 C-terminal" evidence="5">
    <location>
        <begin position="127"/>
        <end position="207"/>
    </location>
</feature>
<dbReference type="SUPFAM" id="SSF52540">
    <property type="entry name" value="P-loop containing nucleoside triphosphate hydrolases"/>
    <property type="match status" value="1"/>
</dbReference>
<dbReference type="InterPro" id="IPR055237">
    <property type="entry name" value="Cdc6_lid"/>
</dbReference>
<dbReference type="PANTHER" id="PTHR10763">
    <property type="entry name" value="CELL DIVISION CONTROL PROTEIN 6-RELATED"/>
    <property type="match status" value="1"/>
</dbReference>
<dbReference type="Gene3D" id="1.10.8.60">
    <property type="match status" value="1"/>
</dbReference>
<sequence length="229" mass="25230">MVGISNDMKFLELLEPKARSRLGGESLIFPPYTADELEDILKSRAEIAFDSGTLEGGVISYCASVAARVDGDARVALDLLRTAADTAERNGDSTVTIAHVKSAKNSIEFDAVSEGIRTLSPQSKIVLMSITKNVEADNPRMTTGDVYNKYKVICDVLDVKPLTQRRVTDLISELDMMGIINASVRSFGRAGRTKEIELAAPKENIMILRDDSMFKDFEYSKSPRQTKLM</sequence>
<dbReference type="AlphaFoldDB" id="A0A645E3I6"/>
<dbReference type="GO" id="GO:0005524">
    <property type="term" value="F:ATP binding"/>
    <property type="evidence" value="ECO:0007669"/>
    <property type="project" value="UniProtKB-KW"/>
</dbReference>
<comment type="caution">
    <text evidence="6">The sequence shown here is derived from an EMBL/GenBank/DDBJ whole genome shotgun (WGS) entry which is preliminary data.</text>
</comment>
<protein>
    <recommendedName>
        <fullName evidence="5">Cdc6 C-terminal domain-containing protein</fullName>
    </recommendedName>
</protein>
<dbReference type="PANTHER" id="PTHR10763:SF26">
    <property type="entry name" value="CELL DIVISION CONTROL PROTEIN 6 HOMOLOG"/>
    <property type="match status" value="1"/>
</dbReference>
<keyword evidence="3" id="KW-0547">Nucleotide-binding</keyword>
<dbReference type="InterPro" id="IPR036390">
    <property type="entry name" value="WH_DNA-bd_sf"/>
</dbReference>
<dbReference type="NCBIfam" id="TIGR02928">
    <property type="entry name" value="orc1/cdc6 family replication initiation protein"/>
    <property type="match status" value="1"/>
</dbReference>
<keyword evidence="4" id="KW-0067">ATP-binding</keyword>
<proteinExistence type="inferred from homology"/>
<dbReference type="EMBL" id="VSSQ01042717">
    <property type="protein sequence ID" value="MPM96330.1"/>
    <property type="molecule type" value="Genomic_DNA"/>
</dbReference>
<dbReference type="InterPro" id="IPR015163">
    <property type="entry name" value="Cdc6_C"/>
</dbReference>
<comment type="similarity">
    <text evidence="1">Belongs to the CDC6/cdc18 family.</text>
</comment>
<evidence type="ECO:0000256" key="4">
    <source>
        <dbReference type="ARBA" id="ARBA00022840"/>
    </source>
</evidence>
<reference evidence="6" key="1">
    <citation type="submission" date="2019-08" db="EMBL/GenBank/DDBJ databases">
        <authorList>
            <person name="Kucharzyk K."/>
            <person name="Murdoch R.W."/>
            <person name="Higgins S."/>
            <person name="Loffler F."/>
        </authorList>
    </citation>
    <scope>NUCLEOTIDE SEQUENCE</scope>
</reference>
<evidence type="ECO:0000256" key="1">
    <source>
        <dbReference type="ARBA" id="ARBA00006184"/>
    </source>
</evidence>
<dbReference type="CDD" id="cd18139">
    <property type="entry name" value="HLD_clamp_RarA"/>
    <property type="match status" value="1"/>
</dbReference>
<evidence type="ECO:0000256" key="3">
    <source>
        <dbReference type="ARBA" id="ARBA00022741"/>
    </source>
</evidence>
<dbReference type="InterPro" id="IPR050311">
    <property type="entry name" value="ORC1/CDC6"/>
</dbReference>